<feature type="compositionally biased region" description="Basic and acidic residues" evidence="4">
    <location>
        <begin position="184"/>
        <end position="203"/>
    </location>
</feature>
<dbReference type="Proteomes" id="UP000076532">
    <property type="component" value="Unassembled WGS sequence"/>
</dbReference>
<keyword evidence="1" id="KW-0812">Transmembrane</keyword>
<keyword evidence="2" id="KW-1133">Transmembrane helix</keyword>
<feature type="compositionally biased region" description="Basic and acidic residues" evidence="4">
    <location>
        <begin position="449"/>
        <end position="503"/>
    </location>
</feature>
<feature type="region of interest" description="Disordered" evidence="4">
    <location>
        <begin position="184"/>
        <end position="265"/>
    </location>
</feature>
<feature type="compositionally biased region" description="Low complexity" evidence="4">
    <location>
        <begin position="435"/>
        <end position="447"/>
    </location>
</feature>
<evidence type="ECO:0000256" key="1">
    <source>
        <dbReference type="ARBA" id="ARBA00022692"/>
    </source>
</evidence>
<dbReference type="InterPro" id="IPR036640">
    <property type="entry name" value="ABC1_TM_sf"/>
</dbReference>
<evidence type="ECO:0000256" key="2">
    <source>
        <dbReference type="ARBA" id="ARBA00022989"/>
    </source>
</evidence>
<evidence type="ECO:0000256" key="3">
    <source>
        <dbReference type="ARBA" id="ARBA00023136"/>
    </source>
</evidence>
<protein>
    <submittedName>
        <fullName evidence="5">Uncharacterized protein</fullName>
    </submittedName>
</protein>
<feature type="compositionally biased region" description="Low complexity" evidence="4">
    <location>
        <begin position="339"/>
        <end position="357"/>
    </location>
</feature>
<evidence type="ECO:0000256" key="4">
    <source>
        <dbReference type="SAM" id="MobiDB-lite"/>
    </source>
</evidence>
<feature type="region of interest" description="Disordered" evidence="4">
    <location>
        <begin position="522"/>
        <end position="561"/>
    </location>
</feature>
<proteinExistence type="predicted"/>
<keyword evidence="6" id="KW-1185">Reference proteome</keyword>
<feature type="compositionally biased region" description="Polar residues" evidence="4">
    <location>
        <begin position="242"/>
        <end position="255"/>
    </location>
</feature>
<feature type="region of interest" description="Disordered" evidence="4">
    <location>
        <begin position="1"/>
        <end position="29"/>
    </location>
</feature>
<gene>
    <name evidence="5" type="ORF">FIBSPDRAFT_890704</name>
</gene>
<reference evidence="5 6" key="1">
    <citation type="journal article" date="2016" name="Mol. Biol. Evol.">
        <title>Comparative Genomics of Early-Diverging Mushroom-Forming Fungi Provides Insights into the Origins of Lignocellulose Decay Capabilities.</title>
        <authorList>
            <person name="Nagy L.G."/>
            <person name="Riley R."/>
            <person name="Tritt A."/>
            <person name="Adam C."/>
            <person name="Daum C."/>
            <person name="Floudas D."/>
            <person name="Sun H."/>
            <person name="Yadav J.S."/>
            <person name="Pangilinan J."/>
            <person name="Larsson K.H."/>
            <person name="Matsuura K."/>
            <person name="Barry K."/>
            <person name="Labutti K."/>
            <person name="Kuo R."/>
            <person name="Ohm R.A."/>
            <person name="Bhattacharya S.S."/>
            <person name="Shirouzu T."/>
            <person name="Yoshinaga Y."/>
            <person name="Martin F.M."/>
            <person name="Grigoriev I.V."/>
            <person name="Hibbett D.S."/>
        </authorList>
    </citation>
    <scope>NUCLEOTIDE SEQUENCE [LARGE SCALE GENOMIC DNA]</scope>
    <source>
        <strain evidence="5 6">CBS 109695</strain>
    </source>
</reference>
<sequence length="905" mass="96435">MTARARAPSPTPSPIPTIRLISAPAEPASASLDAEAGHSFLAADTSAASGWSAESSWALPSPIAPKPESRKRAVVPKKSKLGLLGSSREKPRASSSSRKDDFSDVARRVGASATGGFDIYVDQAADAELGSLLLVKKKKSRAALDGMKWGTLGETTNVPQAQKAGKAKDKGLLKVKTDEKDKWWSIGRGRRDSKEKVAKENARAKSPQPVDAPARFGSLDSGSLLSPNFHVEPVKSEPAPASLSSANLLGVPNTNMGGGKGDSVAIRAMRSVRSMARLASWTQPKEEQAPPAAAATAAIESKPEEKEKDKEKDKDKDKEKDKKKKKTKPKKLVMPPPVSSASLRHSSSSFEAGALTPSPAPPAAAKGPKKKLSQSLLGLGWGAATLRLRSGSSASSVGPVAEGRHSLEPAVVLGGAARHRLASTLSGASSLRPISTASGDSAGSSGSVRWDEAGLRTVREMRRRERAGLEGDKGRKGSRESRRSAEGRRRTPVDSIFAHREEEGGGAAPPLLTLQEATLDGHDSVNDSPVSRGTLTPVKKARPRPMSEQMLGKSRPEPMKDEESGVMSVLSAATNDLAQLINYLDLEATPGTPDCSPLRPDLTSAERIARGWSAKEAPLTVRQRVLALESPVKSTKKQGGLREKVASVSSLRPYATVRAETAPTTQQQQQQQQSEQAAGAGKLIGQQIAPWAELDWETSPLKRAPPPTKRQAQGHKRTLTPAQEAEGDVVFQPLHPAKKAGKAVVRNSGKTLTHAVSSLKTSDRTAFWSNMLYALSQVTSFFVIALSFWYSSCFISNLKFSTCGFFVGLMSKNFGATQAGNGAGSDIFRLLGSAPETDAEPGEGKPESPSLARYMCVDIFLLGGSVREIEHKSLQNQPHHDNQTTIAATVNFRGELIPLRHPRYI</sequence>
<name>A0A166KPX9_9AGAM</name>
<feature type="region of interest" description="Disordered" evidence="4">
    <location>
        <begin position="659"/>
        <end position="680"/>
    </location>
</feature>
<evidence type="ECO:0000313" key="5">
    <source>
        <dbReference type="EMBL" id="KZP22137.1"/>
    </source>
</evidence>
<keyword evidence="3" id="KW-0472">Membrane</keyword>
<feature type="region of interest" description="Disordered" evidence="4">
    <location>
        <begin position="277"/>
        <end position="372"/>
    </location>
</feature>
<dbReference type="STRING" id="436010.A0A166KPX9"/>
<accession>A0A166KPX9</accession>
<dbReference type="OrthoDB" id="3266415at2759"/>
<evidence type="ECO:0000313" key="6">
    <source>
        <dbReference type="Proteomes" id="UP000076532"/>
    </source>
</evidence>
<feature type="compositionally biased region" description="Low complexity" evidence="4">
    <location>
        <begin position="289"/>
        <end position="298"/>
    </location>
</feature>
<dbReference type="EMBL" id="KV417542">
    <property type="protein sequence ID" value="KZP22137.1"/>
    <property type="molecule type" value="Genomic_DNA"/>
</dbReference>
<feature type="compositionally biased region" description="Basic residues" evidence="4">
    <location>
        <begin position="321"/>
        <end position="331"/>
    </location>
</feature>
<feature type="region of interest" description="Disordered" evidence="4">
    <location>
        <begin position="699"/>
        <end position="719"/>
    </location>
</feature>
<organism evidence="5 6">
    <name type="scientific">Athelia psychrophila</name>
    <dbReference type="NCBI Taxonomy" id="1759441"/>
    <lineage>
        <taxon>Eukaryota</taxon>
        <taxon>Fungi</taxon>
        <taxon>Dikarya</taxon>
        <taxon>Basidiomycota</taxon>
        <taxon>Agaricomycotina</taxon>
        <taxon>Agaricomycetes</taxon>
        <taxon>Agaricomycetidae</taxon>
        <taxon>Atheliales</taxon>
        <taxon>Atheliaceae</taxon>
        <taxon>Athelia</taxon>
    </lineage>
</organism>
<feature type="region of interest" description="Disordered" evidence="4">
    <location>
        <begin position="425"/>
        <end position="509"/>
    </location>
</feature>
<dbReference type="GO" id="GO:0005524">
    <property type="term" value="F:ATP binding"/>
    <property type="evidence" value="ECO:0007669"/>
    <property type="project" value="InterPro"/>
</dbReference>
<feature type="compositionally biased region" description="Basic and acidic residues" evidence="4">
    <location>
        <begin position="87"/>
        <end position="105"/>
    </location>
</feature>
<feature type="compositionally biased region" description="Basic and acidic residues" evidence="4">
    <location>
        <begin position="301"/>
        <end position="320"/>
    </location>
</feature>
<dbReference type="GO" id="GO:0016020">
    <property type="term" value="C:membrane"/>
    <property type="evidence" value="ECO:0007669"/>
    <property type="project" value="InterPro"/>
</dbReference>
<dbReference type="Gene3D" id="1.20.1560.10">
    <property type="entry name" value="ABC transporter type 1, transmembrane domain"/>
    <property type="match status" value="1"/>
</dbReference>
<dbReference type="AlphaFoldDB" id="A0A166KPX9"/>
<feature type="region of interest" description="Disordered" evidence="4">
    <location>
        <begin position="56"/>
        <end position="105"/>
    </location>
</feature>